<sequence length="165" mass="18478">MSSSQVSVRMAAEKTIESYASSLASLISDPSCTSSSTATAMAAFYLPNFVSFCMGTMTIFADQAFSTAAMETGLTQWKDSGLGNDIRLERYSIEETGKASAICYVTWRIFPEMKDIEGWEWTTVYGFRLTTMSEGGWEWSNSDAEFELLGEKWPRFFEAGPMFRK</sequence>
<dbReference type="EMBL" id="MU865356">
    <property type="protein sequence ID" value="KAK4225927.1"/>
    <property type="molecule type" value="Genomic_DNA"/>
</dbReference>
<keyword evidence="2" id="KW-1185">Reference proteome</keyword>
<dbReference type="Proteomes" id="UP001301958">
    <property type="component" value="Unassembled WGS sequence"/>
</dbReference>
<evidence type="ECO:0000313" key="2">
    <source>
        <dbReference type="Proteomes" id="UP001301958"/>
    </source>
</evidence>
<dbReference type="AlphaFoldDB" id="A0AAN7BM99"/>
<protein>
    <submittedName>
        <fullName evidence="1">Uncharacterized protein</fullName>
    </submittedName>
</protein>
<gene>
    <name evidence="1" type="ORF">QBC38DRAFT_248736</name>
</gene>
<name>A0AAN7BM99_9PEZI</name>
<organism evidence="1 2">
    <name type="scientific">Podospora fimiseda</name>
    <dbReference type="NCBI Taxonomy" id="252190"/>
    <lineage>
        <taxon>Eukaryota</taxon>
        <taxon>Fungi</taxon>
        <taxon>Dikarya</taxon>
        <taxon>Ascomycota</taxon>
        <taxon>Pezizomycotina</taxon>
        <taxon>Sordariomycetes</taxon>
        <taxon>Sordariomycetidae</taxon>
        <taxon>Sordariales</taxon>
        <taxon>Podosporaceae</taxon>
        <taxon>Podospora</taxon>
    </lineage>
</organism>
<comment type="caution">
    <text evidence="1">The sequence shown here is derived from an EMBL/GenBank/DDBJ whole genome shotgun (WGS) entry which is preliminary data.</text>
</comment>
<reference evidence="1" key="2">
    <citation type="submission" date="2023-05" db="EMBL/GenBank/DDBJ databases">
        <authorList>
            <consortium name="Lawrence Berkeley National Laboratory"/>
            <person name="Steindorff A."/>
            <person name="Hensen N."/>
            <person name="Bonometti L."/>
            <person name="Westerberg I."/>
            <person name="Brannstrom I.O."/>
            <person name="Guillou S."/>
            <person name="Cros-Aarteil S."/>
            <person name="Calhoun S."/>
            <person name="Haridas S."/>
            <person name="Kuo A."/>
            <person name="Mondo S."/>
            <person name="Pangilinan J."/>
            <person name="Riley R."/>
            <person name="Labutti K."/>
            <person name="Andreopoulos B."/>
            <person name="Lipzen A."/>
            <person name="Chen C."/>
            <person name="Yanf M."/>
            <person name="Daum C."/>
            <person name="Ng V."/>
            <person name="Clum A."/>
            <person name="Ohm R."/>
            <person name="Martin F."/>
            <person name="Silar P."/>
            <person name="Natvig D."/>
            <person name="Lalanne C."/>
            <person name="Gautier V."/>
            <person name="Ament-Velasquez S.L."/>
            <person name="Kruys A."/>
            <person name="Hutchinson M.I."/>
            <person name="Powell A.J."/>
            <person name="Barry K."/>
            <person name="Miller A.N."/>
            <person name="Grigoriev I.V."/>
            <person name="Debuchy R."/>
            <person name="Gladieux P."/>
            <person name="Thoren M.H."/>
            <person name="Johannesson H."/>
        </authorList>
    </citation>
    <scope>NUCLEOTIDE SEQUENCE</scope>
    <source>
        <strain evidence="1">CBS 990.96</strain>
    </source>
</reference>
<proteinExistence type="predicted"/>
<accession>A0AAN7BM99</accession>
<reference evidence="1" key="1">
    <citation type="journal article" date="2023" name="Mol. Phylogenet. Evol.">
        <title>Genome-scale phylogeny and comparative genomics of the fungal order Sordariales.</title>
        <authorList>
            <person name="Hensen N."/>
            <person name="Bonometti L."/>
            <person name="Westerberg I."/>
            <person name="Brannstrom I.O."/>
            <person name="Guillou S."/>
            <person name="Cros-Aarteil S."/>
            <person name="Calhoun S."/>
            <person name="Haridas S."/>
            <person name="Kuo A."/>
            <person name="Mondo S."/>
            <person name="Pangilinan J."/>
            <person name="Riley R."/>
            <person name="LaButti K."/>
            <person name="Andreopoulos B."/>
            <person name="Lipzen A."/>
            <person name="Chen C."/>
            <person name="Yan M."/>
            <person name="Daum C."/>
            <person name="Ng V."/>
            <person name="Clum A."/>
            <person name="Steindorff A."/>
            <person name="Ohm R.A."/>
            <person name="Martin F."/>
            <person name="Silar P."/>
            <person name="Natvig D.O."/>
            <person name="Lalanne C."/>
            <person name="Gautier V."/>
            <person name="Ament-Velasquez S.L."/>
            <person name="Kruys A."/>
            <person name="Hutchinson M.I."/>
            <person name="Powell A.J."/>
            <person name="Barry K."/>
            <person name="Miller A.N."/>
            <person name="Grigoriev I.V."/>
            <person name="Debuchy R."/>
            <person name="Gladieux P."/>
            <person name="Hiltunen Thoren M."/>
            <person name="Johannesson H."/>
        </authorList>
    </citation>
    <scope>NUCLEOTIDE SEQUENCE</scope>
    <source>
        <strain evidence="1">CBS 990.96</strain>
    </source>
</reference>
<evidence type="ECO:0000313" key="1">
    <source>
        <dbReference type="EMBL" id="KAK4225927.1"/>
    </source>
</evidence>